<name>A0A1E5KX69_9ENTE</name>
<accession>A0A1E5KX69</accession>
<evidence type="ECO:0000256" key="1">
    <source>
        <dbReference type="ARBA" id="ARBA00023118"/>
    </source>
</evidence>
<proteinExistence type="predicted"/>
<comment type="caution">
    <text evidence="3">The sequence shown here is derived from an EMBL/GenBank/DDBJ whole genome shotgun (WGS) entry which is preliminary data.</text>
</comment>
<dbReference type="InterPro" id="IPR013414">
    <property type="entry name" value="Cas7/Cst2/DevR_sub_I-B/Tneap"/>
</dbReference>
<evidence type="ECO:0000256" key="2">
    <source>
        <dbReference type="ARBA" id="ARBA00025626"/>
    </source>
</evidence>
<keyword evidence="4" id="KW-1185">Reference proteome</keyword>
<dbReference type="GO" id="GO:0051607">
    <property type="term" value="P:defense response to virus"/>
    <property type="evidence" value="ECO:0007669"/>
    <property type="project" value="UniProtKB-KW"/>
</dbReference>
<dbReference type="NCBIfam" id="TIGR02585">
    <property type="entry name" value="cas_Cst2_DevR"/>
    <property type="match status" value="1"/>
</dbReference>
<dbReference type="Proteomes" id="UP000095256">
    <property type="component" value="Unassembled WGS sequence"/>
</dbReference>
<dbReference type="STRING" id="762845.BCR26_13335"/>
<keyword evidence="1" id="KW-0051">Antiviral defense</keyword>
<dbReference type="EMBL" id="MIEK01000022">
    <property type="protein sequence ID" value="OEH82470.1"/>
    <property type="molecule type" value="Genomic_DNA"/>
</dbReference>
<dbReference type="AlphaFoldDB" id="A0A1E5KX69"/>
<gene>
    <name evidence="3" type="ORF">BCR26_13335</name>
</gene>
<evidence type="ECO:0000313" key="4">
    <source>
        <dbReference type="Proteomes" id="UP000095256"/>
    </source>
</evidence>
<dbReference type="Pfam" id="PF01905">
    <property type="entry name" value="DevR"/>
    <property type="match status" value="1"/>
</dbReference>
<dbReference type="NCBIfam" id="TIGR01875">
    <property type="entry name" value="cas_MJ0381"/>
    <property type="match status" value="1"/>
</dbReference>
<comment type="function">
    <text evidence="2">CRISPR (clustered regularly interspaced short palindromic repeat) is an adaptive immune system that provides protection against mobile genetic elements (viruses, transposable elements and conjugative plasmids). CRISPR clusters contain spacers, sequences complementary to antecedent mobile elements, and target invading nucleic acids. CRISPR clusters are transcribed and processed into CRISPR RNA (crRNA).</text>
</comment>
<dbReference type="OrthoDB" id="9781560at2"/>
<reference evidence="3 4" key="1">
    <citation type="submission" date="2016-09" db="EMBL/GenBank/DDBJ databases">
        <authorList>
            <person name="Capua I."/>
            <person name="De Benedictis P."/>
            <person name="Joannis T."/>
            <person name="Lombin L.H."/>
            <person name="Cattoli G."/>
        </authorList>
    </citation>
    <scope>NUCLEOTIDE SEQUENCE [LARGE SCALE GENOMIC DNA]</scope>
    <source>
        <strain evidence="3 4">LMG 25899</strain>
    </source>
</reference>
<protein>
    <submittedName>
        <fullName evidence="3">Type I-B CRISPR-associated protein Cas7/Cst2/DevR</fullName>
    </submittedName>
</protein>
<sequence>MENKGLAITIIFQAESANYGEALGNVASLKKISRDNGDQYTYISRQAIRYNIVEQLGETPAPVSAEVSGDKKVIQFAPTAMITEYPEIDFFGYLKTEKGTGGHKRSAKVRLSNAISLETFKGDLDFLTNKGQADKIGEHMNLAQAEIHRSYYRYTVTIDLDEIGIDKEYDIEINNAEKARRVNKLMDILAFLYRDIRGRREDLKPLFIIGGVYDVKNPVFQNAVDVKKNKIDIEKIEGVLYESIQDQTLCGVVANQFVNDSEIKEKLHATNIPTFFKEIKSKVTDYYESN</sequence>
<organism evidence="3 4">
    <name type="scientific">Enterococcus rivorum</name>
    <dbReference type="NCBI Taxonomy" id="762845"/>
    <lineage>
        <taxon>Bacteria</taxon>
        <taxon>Bacillati</taxon>
        <taxon>Bacillota</taxon>
        <taxon>Bacilli</taxon>
        <taxon>Lactobacillales</taxon>
        <taxon>Enterococcaceae</taxon>
        <taxon>Enterococcus</taxon>
    </lineage>
</organism>
<dbReference type="RefSeq" id="WP_069698546.1">
    <property type="nucleotide sequence ID" value="NZ_JAGGMA010000031.1"/>
</dbReference>
<dbReference type="InterPro" id="IPR010154">
    <property type="entry name" value="CRISPR-assoc_Cas7/Cst2/DevR"/>
</dbReference>
<evidence type="ECO:0000313" key="3">
    <source>
        <dbReference type="EMBL" id="OEH82470.1"/>
    </source>
</evidence>